<protein>
    <recommendedName>
        <fullName evidence="4">Secreted protein</fullName>
    </recommendedName>
</protein>
<name>A0A9X2LMM7_9ACTN</name>
<keyword evidence="1" id="KW-0732">Signal</keyword>
<comment type="caution">
    <text evidence="2">The sequence shown here is derived from an EMBL/GenBank/DDBJ whole genome shotgun (WGS) entry which is preliminary data.</text>
</comment>
<dbReference type="AlphaFoldDB" id="A0A9X2LMM7"/>
<keyword evidence="3" id="KW-1185">Reference proteome</keyword>
<evidence type="ECO:0008006" key="4">
    <source>
        <dbReference type="Google" id="ProtNLM"/>
    </source>
</evidence>
<sequence>MKNRIVTRIAVGSTLLVCGAVAASGTAEAAGGGGGGGRGISPRPLMHRLSNVTHLANVEDSPLGDTVSFVNEKLPREASSRIALR</sequence>
<reference evidence="2" key="1">
    <citation type="submission" date="2022-06" db="EMBL/GenBank/DDBJ databases">
        <title>WGS of actinobacteria.</title>
        <authorList>
            <person name="Thawai C."/>
        </authorList>
    </citation>
    <scope>NUCLEOTIDE SEQUENCE</scope>
    <source>
        <strain evidence="2">AA8</strain>
    </source>
</reference>
<evidence type="ECO:0000313" key="2">
    <source>
        <dbReference type="EMBL" id="MCQ8774621.1"/>
    </source>
</evidence>
<feature type="chain" id="PRO_5040721109" description="Secreted protein" evidence="1">
    <location>
        <begin position="30"/>
        <end position="85"/>
    </location>
</feature>
<feature type="signal peptide" evidence="1">
    <location>
        <begin position="1"/>
        <end position="29"/>
    </location>
</feature>
<organism evidence="2 3">
    <name type="scientific">Streptomyces telluris</name>
    <dbReference type="NCBI Taxonomy" id="2720021"/>
    <lineage>
        <taxon>Bacteria</taxon>
        <taxon>Bacillati</taxon>
        <taxon>Actinomycetota</taxon>
        <taxon>Actinomycetes</taxon>
        <taxon>Kitasatosporales</taxon>
        <taxon>Streptomycetaceae</taxon>
        <taxon>Streptomyces</taxon>
    </lineage>
</organism>
<dbReference type="RefSeq" id="WP_168093556.1">
    <property type="nucleotide sequence ID" value="NZ_JAATER010000157.1"/>
</dbReference>
<accession>A0A9X2LMM7</accession>
<dbReference type="EMBL" id="JANIID010000049">
    <property type="protein sequence ID" value="MCQ8774621.1"/>
    <property type="molecule type" value="Genomic_DNA"/>
</dbReference>
<evidence type="ECO:0000313" key="3">
    <source>
        <dbReference type="Proteomes" id="UP001142374"/>
    </source>
</evidence>
<dbReference type="Proteomes" id="UP001142374">
    <property type="component" value="Unassembled WGS sequence"/>
</dbReference>
<proteinExistence type="predicted"/>
<gene>
    <name evidence="2" type="ORF">NQU55_33400</name>
</gene>
<evidence type="ECO:0000256" key="1">
    <source>
        <dbReference type="SAM" id="SignalP"/>
    </source>
</evidence>